<dbReference type="AlphaFoldDB" id="A0AA91Q2E6"/>
<dbReference type="EMBL" id="LYUB02000003">
    <property type="protein sequence ID" value="OVF10028.1"/>
    <property type="molecule type" value="Genomic_DNA"/>
</dbReference>
<feature type="region of interest" description="Disordered" evidence="1">
    <location>
        <begin position="1"/>
        <end position="22"/>
    </location>
</feature>
<protein>
    <submittedName>
        <fullName evidence="2">Uncharacterized protein</fullName>
    </submittedName>
</protein>
<evidence type="ECO:0000313" key="3">
    <source>
        <dbReference type="Proteomes" id="UP000195602"/>
    </source>
</evidence>
<name>A0AA91Q2E6_CLALS</name>
<accession>A0AA91Q2E6</accession>
<dbReference type="KEGG" id="clus:A9F13_03g01617"/>
<reference evidence="2 3" key="1">
    <citation type="submission" date="2017-04" db="EMBL/GenBank/DDBJ databases">
        <title>Draft genome of the yeast Clavispora lusitaniae type strain CBS 6936.</title>
        <authorList>
            <person name="Durrens P."/>
            <person name="Klopp C."/>
            <person name="Biteau N."/>
            <person name="Fitton-Ouhabi V."/>
            <person name="Dementhon K."/>
            <person name="Accoceberry I."/>
            <person name="Sherman D.J."/>
            <person name="Noel T."/>
        </authorList>
    </citation>
    <scope>NUCLEOTIDE SEQUENCE [LARGE SCALE GENOMIC DNA]</scope>
    <source>
        <strain evidence="2 3">CBS 6936</strain>
    </source>
</reference>
<proteinExistence type="predicted"/>
<comment type="caution">
    <text evidence="2">The sequence shown here is derived from an EMBL/GenBank/DDBJ whole genome shotgun (WGS) entry which is preliminary data.</text>
</comment>
<evidence type="ECO:0000313" key="2">
    <source>
        <dbReference type="EMBL" id="OVF10028.1"/>
    </source>
</evidence>
<gene>
    <name evidence="2" type="ORF">A9F13_03g01617</name>
</gene>
<organism evidence="2 3">
    <name type="scientific">Clavispora lusitaniae</name>
    <name type="common">Candida lusitaniae</name>
    <dbReference type="NCBI Taxonomy" id="36911"/>
    <lineage>
        <taxon>Eukaryota</taxon>
        <taxon>Fungi</taxon>
        <taxon>Dikarya</taxon>
        <taxon>Ascomycota</taxon>
        <taxon>Saccharomycotina</taxon>
        <taxon>Pichiomycetes</taxon>
        <taxon>Metschnikowiaceae</taxon>
        <taxon>Clavispora</taxon>
    </lineage>
</organism>
<sequence>MTNDENTVPPFQVPAPGKRTKSPLISCNAVKKAIPKAKMSVSKVQDPPVSMRETKVPYPASFISAKREACGFYHSGVVSHMSGPLLDDSAPLDFSPLEHLKGLVNVKSAGVLANEWGYPGDSGFDEAELQYLANAEAFVLSSDEEAQ</sequence>
<evidence type="ECO:0000256" key="1">
    <source>
        <dbReference type="SAM" id="MobiDB-lite"/>
    </source>
</evidence>
<dbReference type="Proteomes" id="UP000195602">
    <property type="component" value="Unassembled WGS sequence"/>
</dbReference>